<feature type="transmembrane region" description="Helical" evidence="1">
    <location>
        <begin position="435"/>
        <end position="460"/>
    </location>
</feature>
<keyword evidence="1" id="KW-0812">Transmembrane</keyword>
<feature type="transmembrane region" description="Helical" evidence="1">
    <location>
        <begin position="301"/>
        <end position="321"/>
    </location>
</feature>
<organism evidence="2 3">
    <name type="scientific">Lentilactobacillus kisonensis DSM 19906 = JCM 15041</name>
    <dbReference type="NCBI Taxonomy" id="1423766"/>
    <lineage>
        <taxon>Bacteria</taxon>
        <taxon>Bacillati</taxon>
        <taxon>Bacillota</taxon>
        <taxon>Bacilli</taxon>
        <taxon>Lactobacillales</taxon>
        <taxon>Lactobacillaceae</taxon>
        <taxon>Lentilactobacillus</taxon>
    </lineage>
</organism>
<dbReference type="EMBL" id="AZEB01000028">
    <property type="protein sequence ID" value="KRL20370.1"/>
    <property type="molecule type" value="Genomic_DNA"/>
</dbReference>
<dbReference type="AlphaFoldDB" id="A0A0R1NRW6"/>
<feature type="transmembrane region" description="Helical" evidence="1">
    <location>
        <begin position="134"/>
        <end position="155"/>
    </location>
</feature>
<feature type="transmembrane region" description="Helical" evidence="1">
    <location>
        <begin position="245"/>
        <end position="264"/>
    </location>
</feature>
<dbReference type="PATRIC" id="fig|1423766.4.peg.1597"/>
<feature type="transmembrane region" description="Helical" evidence="1">
    <location>
        <begin position="467"/>
        <end position="485"/>
    </location>
</feature>
<feature type="transmembrane region" description="Helical" evidence="1">
    <location>
        <begin position="167"/>
        <end position="187"/>
    </location>
</feature>
<dbReference type="Proteomes" id="UP000051439">
    <property type="component" value="Unassembled WGS sequence"/>
</dbReference>
<evidence type="ECO:0008006" key="4">
    <source>
        <dbReference type="Google" id="ProtNLM"/>
    </source>
</evidence>
<comment type="caution">
    <text evidence="2">The sequence shown here is derived from an EMBL/GenBank/DDBJ whole genome shotgun (WGS) entry which is preliminary data.</text>
</comment>
<feature type="transmembrane region" description="Helical" evidence="1">
    <location>
        <begin position="348"/>
        <end position="374"/>
    </location>
</feature>
<feature type="transmembrane region" description="Helical" evidence="1">
    <location>
        <begin position="21"/>
        <end position="41"/>
    </location>
</feature>
<keyword evidence="1" id="KW-1133">Transmembrane helix</keyword>
<evidence type="ECO:0000256" key="1">
    <source>
        <dbReference type="SAM" id="Phobius"/>
    </source>
</evidence>
<feature type="transmembrane region" description="Helical" evidence="1">
    <location>
        <begin position="394"/>
        <end position="415"/>
    </location>
</feature>
<feature type="transmembrane region" description="Helical" evidence="1">
    <location>
        <begin position="513"/>
        <end position="531"/>
    </location>
</feature>
<protein>
    <recommendedName>
        <fullName evidence="4">ABC transporter, permease protein</fullName>
    </recommendedName>
</protein>
<sequence length="538" mass="59484">MSKMAQYTQTFALLKANLKRDWLKIVVWLVVLAGIFIAVAAKFQGIYGTHNQIQTIAQTLRSSAMKSLFGPLTHASLNTAIIFATEMAVFWAIFMVIFNYSLAVGASRGQEESGLTEMVLGGHPVGRLAPLSAAALELLVADGLFAIITGIGMTLANMPGSDGSGDWLFAISLAAVGWAFGMVSLLFSQLVADSHNVAIYNYAFFGVTYLVRMMTDVSNPDYTWWSPFGWIEKTNIFISNNWLPVWLFIILGIAAFAVAVVLNVNRDIDAGIIQVRGGKRRSGFLRGPATLLFWNQRSVSLFWLIGMALLGTSYGSVFNSIGKLVNDSPVIKQVLGQSGVRALEKNQILSFVGILGIIFTVLAIISGAMVINHLYTEERQGYLQLVNTTPHSRYYLLTTYVLYGAILSVVVLFATMMTTMAVGNATLSHPLAIKYYYRIFAAMLPVLALFLSILVCFIGVMPRLRSIVWILLGGAFIISYFGRLINLPNWAMKISPFYWFNKVPIREINGEPVVWMLAIAVVLMVIGYVGYRRRDYEN</sequence>
<name>A0A0R1NRW6_9LACO</name>
<evidence type="ECO:0000313" key="3">
    <source>
        <dbReference type="Proteomes" id="UP000051439"/>
    </source>
</evidence>
<feature type="transmembrane region" description="Helical" evidence="1">
    <location>
        <begin position="75"/>
        <end position="98"/>
    </location>
</feature>
<gene>
    <name evidence="2" type="ORF">FC98_GL001543</name>
</gene>
<keyword evidence="3" id="KW-1185">Reference proteome</keyword>
<evidence type="ECO:0000313" key="2">
    <source>
        <dbReference type="EMBL" id="KRL20370.1"/>
    </source>
</evidence>
<accession>A0A0R1NRW6</accession>
<reference evidence="2 3" key="1">
    <citation type="journal article" date="2015" name="Genome Announc.">
        <title>Expanding the biotechnology potential of lactobacilli through comparative genomics of 213 strains and associated genera.</title>
        <authorList>
            <person name="Sun Z."/>
            <person name="Harris H.M."/>
            <person name="McCann A."/>
            <person name="Guo C."/>
            <person name="Argimon S."/>
            <person name="Zhang W."/>
            <person name="Yang X."/>
            <person name="Jeffery I.B."/>
            <person name="Cooney J.C."/>
            <person name="Kagawa T.F."/>
            <person name="Liu W."/>
            <person name="Song Y."/>
            <person name="Salvetti E."/>
            <person name="Wrobel A."/>
            <person name="Rasinkangas P."/>
            <person name="Parkhill J."/>
            <person name="Rea M.C."/>
            <person name="O'Sullivan O."/>
            <person name="Ritari J."/>
            <person name="Douillard F.P."/>
            <person name="Paul Ross R."/>
            <person name="Yang R."/>
            <person name="Briner A.E."/>
            <person name="Felis G.E."/>
            <person name="de Vos W.M."/>
            <person name="Barrangou R."/>
            <person name="Klaenhammer T.R."/>
            <person name="Caufield P.W."/>
            <person name="Cui Y."/>
            <person name="Zhang H."/>
            <person name="O'Toole P.W."/>
        </authorList>
    </citation>
    <scope>NUCLEOTIDE SEQUENCE [LARGE SCALE GENOMIC DNA]</scope>
    <source>
        <strain evidence="2 3">DSM 19906</strain>
    </source>
</reference>
<feature type="transmembrane region" description="Helical" evidence="1">
    <location>
        <begin position="199"/>
        <end position="215"/>
    </location>
</feature>
<proteinExistence type="predicted"/>
<keyword evidence="1" id="KW-0472">Membrane</keyword>